<name>A0ABV3RK06_9RHOB</name>
<keyword evidence="1" id="KW-1133">Transmembrane helix</keyword>
<dbReference type="Proteomes" id="UP001556098">
    <property type="component" value="Unassembled WGS sequence"/>
</dbReference>
<reference evidence="2 3" key="1">
    <citation type="submission" date="2024-07" db="EMBL/GenBank/DDBJ databases">
        <title>Marimonas sp.nov., isolated from tidal-flat sediment.</title>
        <authorList>
            <person name="Jayan J.N."/>
            <person name="Lee S.S."/>
        </authorList>
    </citation>
    <scope>NUCLEOTIDE SEQUENCE [LARGE SCALE GENOMIC DNA]</scope>
    <source>
        <strain evidence="2 3">MJW-29</strain>
    </source>
</reference>
<feature type="transmembrane region" description="Helical" evidence="1">
    <location>
        <begin position="37"/>
        <end position="58"/>
    </location>
</feature>
<comment type="caution">
    <text evidence="2">The sequence shown here is derived from an EMBL/GenBank/DDBJ whole genome shotgun (WGS) entry which is preliminary data.</text>
</comment>
<dbReference type="RefSeq" id="WP_367877019.1">
    <property type="nucleotide sequence ID" value="NZ_JBFNXX010000004.1"/>
</dbReference>
<feature type="transmembrane region" description="Helical" evidence="1">
    <location>
        <begin position="78"/>
        <end position="96"/>
    </location>
</feature>
<keyword evidence="1" id="KW-0812">Transmembrane</keyword>
<gene>
    <name evidence="2" type="ORF">AB2B41_06855</name>
</gene>
<evidence type="ECO:0000313" key="3">
    <source>
        <dbReference type="Proteomes" id="UP001556098"/>
    </source>
</evidence>
<feature type="transmembrane region" description="Helical" evidence="1">
    <location>
        <begin position="169"/>
        <end position="195"/>
    </location>
</feature>
<protein>
    <submittedName>
        <fullName evidence="2">Uncharacterized protein</fullName>
    </submittedName>
</protein>
<dbReference type="EMBL" id="JBFNXX010000004">
    <property type="protein sequence ID" value="MEW9919315.1"/>
    <property type="molecule type" value="Genomic_DNA"/>
</dbReference>
<proteinExistence type="predicted"/>
<feature type="transmembrane region" description="Helical" evidence="1">
    <location>
        <begin position="141"/>
        <end position="163"/>
    </location>
</feature>
<accession>A0ABV3RK06</accession>
<keyword evidence="1" id="KW-0472">Membrane</keyword>
<evidence type="ECO:0000313" key="2">
    <source>
        <dbReference type="EMBL" id="MEW9919315.1"/>
    </source>
</evidence>
<sequence length="203" mass="22334">MSPWSTYRYVPPIAPEAMIWATLSFGTFLAAQEFRPVLLGSAIDPLALAFAVHLALSFAKNVSSDRFQRVFAAAPREATVLLALIAFGLFCLAAYGSAAFTVTLAVLYFSFHAAVLYLGATRRPDMLPMMVGTWTSSEPSLPRAVQLEAMGILLGAMTLLTVWHFAGQFAFAAMLSFGMLVLRYFVNWIIVLYFFEADDGYDD</sequence>
<evidence type="ECO:0000256" key="1">
    <source>
        <dbReference type="SAM" id="Phobius"/>
    </source>
</evidence>
<organism evidence="2 3">
    <name type="scientific">Sulfitobacter sediminis</name>
    <dbReference type="NCBI Taxonomy" id="3234186"/>
    <lineage>
        <taxon>Bacteria</taxon>
        <taxon>Pseudomonadati</taxon>
        <taxon>Pseudomonadota</taxon>
        <taxon>Alphaproteobacteria</taxon>
        <taxon>Rhodobacterales</taxon>
        <taxon>Roseobacteraceae</taxon>
        <taxon>Sulfitobacter</taxon>
    </lineage>
</organism>
<keyword evidence="3" id="KW-1185">Reference proteome</keyword>